<evidence type="ECO:0000256" key="6">
    <source>
        <dbReference type="ARBA" id="ARBA00023125"/>
    </source>
</evidence>
<keyword evidence="5" id="KW-0805">Transcription regulation</keyword>
<dbReference type="InterPro" id="IPR009057">
    <property type="entry name" value="Homeodomain-like_sf"/>
</dbReference>
<dbReference type="InterPro" id="IPR001789">
    <property type="entry name" value="Sig_transdc_resp-reg_receiver"/>
</dbReference>
<dbReference type="InterPro" id="IPR018060">
    <property type="entry name" value="HTH_AraC"/>
</dbReference>
<evidence type="ECO:0000256" key="8">
    <source>
        <dbReference type="PROSITE-ProRule" id="PRU00169"/>
    </source>
</evidence>
<feature type="modified residue" description="4-aspartylphosphate" evidence="8">
    <location>
        <position position="55"/>
    </location>
</feature>
<dbReference type="GO" id="GO:0000160">
    <property type="term" value="P:phosphorelay signal transduction system"/>
    <property type="evidence" value="ECO:0007669"/>
    <property type="project" value="UniProtKB-KW"/>
</dbReference>
<protein>
    <submittedName>
        <fullName evidence="11">Response regulator containing CheY-like receiver domain and AraC-type DNA-binding domain</fullName>
    </submittedName>
</protein>
<comment type="subcellular location">
    <subcellularLocation>
        <location evidence="1">Cytoplasm</location>
    </subcellularLocation>
</comment>
<evidence type="ECO:0000256" key="7">
    <source>
        <dbReference type="ARBA" id="ARBA00023163"/>
    </source>
</evidence>
<dbReference type="Pfam" id="PF00072">
    <property type="entry name" value="Response_reg"/>
    <property type="match status" value="1"/>
</dbReference>
<dbReference type="STRING" id="717605.Theco_0436"/>
<dbReference type="RefSeq" id="WP_015253420.1">
    <property type="nucleotide sequence ID" value="NC_019897.1"/>
</dbReference>
<gene>
    <name evidence="11" type="ordered locus">Theco_0436</name>
</gene>
<dbReference type="CDD" id="cd17536">
    <property type="entry name" value="REC_YesN-like"/>
    <property type="match status" value="1"/>
</dbReference>
<keyword evidence="6 11" id="KW-0238">DNA-binding</keyword>
<evidence type="ECO:0000256" key="1">
    <source>
        <dbReference type="ARBA" id="ARBA00004496"/>
    </source>
</evidence>
<dbReference type="Gene3D" id="3.40.50.2300">
    <property type="match status" value="1"/>
</dbReference>
<evidence type="ECO:0000313" key="11">
    <source>
        <dbReference type="EMBL" id="AGA56656.1"/>
    </source>
</evidence>
<dbReference type="InterPro" id="IPR020449">
    <property type="entry name" value="Tscrpt_reg_AraC-type_HTH"/>
</dbReference>
<dbReference type="Gene3D" id="1.10.10.60">
    <property type="entry name" value="Homeodomain-like"/>
    <property type="match status" value="2"/>
</dbReference>
<sequence>MYKVMVVDDEIIVRRGIMTSIDWPSHGIAITAEARNGKEALIKLQSHPVHLILADIRMPVMTGIELARAVKSEYPDIELILLSGYEDFQYAKEAMSLGIRHYLLKPVQAEKLVELLVEYRDRERHKRLTRQRELIRNMLFNEQLPHMKSKLMHKLLDRRADAGEIREQAATLRIPLDGPAYRVLVVKADGNRLFAEHMTRKEQEAMAFAFLNIVEETLLARFPGFVSYAEPNTVIGLINLRPETPVGDVCEAVRTNLSTNLRLPVSVRPGRSVHTLTQIADSYEDALGALSCGACRETDSPGASAEEAKVHSRLVKEAVRYAMTHYGEPIGLSETAEHVCVTPAHLSKVFKEEMGENFMRWLNRIRVEEARRLLDSTWLRTYEIAEKVGFRDYKYFSSIFRTYTGCSPREYRNRRSESFNADGRG</sequence>
<dbReference type="GO" id="GO:0005737">
    <property type="term" value="C:cytoplasm"/>
    <property type="evidence" value="ECO:0007669"/>
    <property type="project" value="UniProtKB-SubCell"/>
</dbReference>
<dbReference type="eggNOG" id="COG4977">
    <property type="taxonomic scope" value="Bacteria"/>
</dbReference>
<feature type="domain" description="HTH araC/xylS-type" evidence="9">
    <location>
        <begin position="316"/>
        <end position="414"/>
    </location>
</feature>
<keyword evidence="12" id="KW-1185">Reference proteome</keyword>
<dbReference type="AlphaFoldDB" id="L0EAD4"/>
<dbReference type="GO" id="GO:0003700">
    <property type="term" value="F:DNA-binding transcription factor activity"/>
    <property type="evidence" value="ECO:0007669"/>
    <property type="project" value="InterPro"/>
</dbReference>
<dbReference type="Proteomes" id="UP000010795">
    <property type="component" value="Chromosome"/>
</dbReference>
<dbReference type="KEGG" id="tco:Theco_0436"/>
<evidence type="ECO:0000256" key="3">
    <source>
        <dbReference type="ARBA" id="ARBA00022553"/>
    </source>
</evidence>
<organism evidence="11 12">
    <name type="scientific">Thermobacillus composti (strain DSM 18247 / JCM 13945 / KWC4)</name>
    <dbReference type="NCBI Taxonomy" id="717605"/>
    <lineage>
        <taxon>Bacteria</taxon>
        <taxon>Bacillati</taxon>
        <taxon>Bacillota</taxon>
        <taxon>Bacilli</taxon>
        <taxon>Bacillales</taxon>
        <taxon>Paenibacillaceae</taxon>
        <taxon>Thermobacillus</taxon>
    </lineage>
</organism>
<keyword evidence="2" id="KW-0963">Cytoplasm</keyword>
<dbReference type="InterPro" id="IPR041522">
    <property type="entry name" value="CdaR_GGDEF"/>
</dbReference>
<keyword evidence="4" id="KW-0902">Two-component regulatory system</keyword>
<dbReference type="eggNOG" id="COG4753">
    <property type="taxonomic scope" value="Bacteria"/>
</dbReference>
<dbReference type="PRINTS" id="PR00032">
    <property type="entry name" value="HTHARAC"/>
</dbReference>
<dbReference type="InterPro" id="IPR051552">
    <property type="entry name" value="HptR"/>
</dbReference>
<dbReference type="GO" id="GO:0043565">
    <property type="term" value="F:sequence-specific DNA binding"/>
    <property type="evidence" value="ECO:0007669"/>
    <property type="project" value="InterPro"/>
</dbReference>
<evidence type="ECO:0000256" key="4">
    <source>
        <dbReference type="ARBA" id="ARBA00023012"/>
    </source>
</evidence>
<accession>L0EAD4</accession>
<dbReference type="SMART" id="SM00448">
    <property type="entry name" value="REC"/>
    <property type="match status" value="1"/>
</dbReference>
<proteinExistence type="predicted"/>
<dbReference type="PANTHER" id="PTHR42713:SF3">
    <property type="entry name" value="TRANSCRIPTIONAL REGULATORY PROTEIN HPTR"/>
    <property type="match status" value="1"/>
</dbReference>
<dbReference type="Pfam" id="PF17853">
    <property type="entry name" value="GGDEF_2"/>
    <property type="match status" value="1"/>
</dbReference>
<evidence type="ECO:0000259" key="9">
    <source>
        <dbReference type="PROSITE" id="PS01124"/>
    </source>
</evidence>
<dbReference type="HOGENOM" id="CLU_000445_5_0_9"/>
<evidence type="ECO:0000259" key="10">
    <source>
        <dbReference type="PROSITE" id="PS50110"/>
    </source>
</evidence>
<keyword evidence="3 8" id="KW-0597">Phosphoprotein</keyword>
<evidence type="ECO:0000256" key="5">
    <source>
        <dbReference type="ARBA" id="ARBA00023015"/>
    </source>
</evidence>
<dbReference type="EMBL" id="CP003255">
    <property type="protein sequence ID" value="AGA56656.1"/>
    <property type="molecule type" value="Genomic_DNA"/>
</dbReference>
<dbReference type="SMART" id="SM00342">
    <property type="entry name" value="HTH_ARAC"/>
    <property type="match status" value="1"/>
</dbReference>
<dbReference type="Pfam" id="PF12833">
    <property type="entry name" value="HTH_18"/>
    <property type="match status" value="1"/>
</dbReference>
<feature type="domain" description="Response regulatory" evidence="10">
    <location>
        <begin position="3"/>
        <end position="120"/>
    </location>
</feature>
<dbReference type="SUPFAM" id="SSF46689">
    <property type="entry name" value="Homeodomain-like"/>
    <property type="match status" value="2"/>
</dbReference>
<dbReference type="PANTHER" id="PTHR42713">
    <property type="entry name" value="HISTIDINE KINASE-RELATED"/>
    <property type="match status" value="1"/>
</dbReference>
<dbReference type="SUPFAM" id="SSF52172">
    <property type="entry name" value="CheY-like"/>
    <property type="match status" value="1"/>
</dbReference>
<keyword evidence="7" id="KW-0804">Transcription</keyword>
<reference evidence="12" key="1">
    <citation type="submission" date="2012-01" db="EMBL/GenBank/DDBJ databases">
        <title>Complete sequence of chromosome of Thermobacillus composti KWC4.</title>
        <authorList>
            <person name="Lucas S."/>
            <person name="Han J."/>
            <person name="Lapidus A."/>
            <person name="Cheng J.-F."/>
            <person name="Goodwin L."/>
            <person name="Pitluck S."/>
            <person name="Peters L."/>
            <person name="Ovchinnikova G."/>
            <person name="Teshima H."/>
            <person name="Detter J.C."/>
            <person name="Han C."/>
            <person name="Tapia R."/>
            <person name="Land M."/>
            <person name="Hauser L."/>
            <person name="Kyrpides N."/>
            <person name="Ivanova N."/>
            <person name="Pagani I."/>
            <person name="Anderson I."/>
            <person name="Woyke T."/>
        </authorList>
    </citation>
    <scope>NUCLEOTIDE SEQUENCE [LARGE SCALE GENOMIC DNA]</scope>
    <source>
        <strain evidence="12">DSM 18247 / JCM 13945 / KWC4</strain>
    </source>
</reference>
<evidence type="ECO:0000313" key="12">
    <source>
        <dbReference type="Proteomes" id="UP000010795"/>
    </source>
</evidence>
<dbReference type="PROSITE" id="PS01124">
    <property type="entry name" value="HTH_ARAC_FAMILY_2"/>
    <property type="match status" value="1"/>
</dbReference>
<evidence type="ECO:0000256" key="2">
    <source>
        <dbReference type="ARBA" id="ARBA00022490"/>
    </source>
</evidence>
<dbReference type="InterPro" id="IPR011006">
    <property type="entry name" value="CheY-like_superfamily"/>
</dbReference>
<name>L0EAD4_THECK</name>
<dbReference type="PROSITE" id="PS50110">
    <property type="entry name" value="RESPONSE_REGULATORY"/>
    <property type="match status" value="1"/>
</dbReference>